<reference evidence="2 3" key="1">
    <citation type="submission" date="2018-10" db="EMBL/GenBank/DDBJ databases">
        <title>Sphingobacterium sp. M05W1-28.</title>
        <authorList>
            <person name="Cai H."/>
        </authorList>
    </citation>
    <scope>NUCLEOTIDE SEQUENCE [LARGE SCALE GENOMIC DNA]</scope>
    <source>
        <strain evidence="2 3">M05W1-28</strain>
    </source>
</reference>
<evidence type="ECO:0000313" key="2">
    <source>
        <dbReference type="EMBL" id="RKO71092.1"/>
    </source>
</evidence>
<protein>
    <submittedName>
        <fullName evidence="2">Uncharacterized protein</fullName>
    </submittedName>
</protein>
<gene>
    <name evidence="2" type="ORF">D7322_13100</name>
</gene>
<accession>A0A420VXP9</accession>
<feature type="compositionally biased region" description="Basic and acidic residues" evidence="1">
    <location>
        <begin position="75"/>
        <end position="88"/>
    </location>
</feature>
<evidence type="ECO:0000313" key="3">
    <source>
        <dbReference type="Proteomes" id="UP000282423"/>
    </source>
</evidence>
<dbReference type="Proteomes" id="UP000282423">
    <property type="component" value="Unassembled WGS sequence"/>
</dbReference>
<feature type="region of interest" description="Disordered" evidence="1">
    <location>
        <begin position="75"/>
        <end position="96"/>
    </location>
</feature>
<sequence>MEKILQHSIVKQGLIIAYYFSNRWYRKCLFSETSIPVSNNTDPMVVTEADLDHSHRQKKAELTCAPIQEDNITEEIKQPCKEKYDRNTSQKSRNNH</sequence>
<name>A0A420VXP9_9SPHI</name>
<proteinExistence type="predicted"/>
<dbReference type="AlphaFoldDB" id="A0A420VXP9"/>
<evidence type="ECO:0000256" key="1">
    <source>
        <dbReference type="SAM" id="MobiDB-lite"/>
    </source>
</evidence>
<dbReference type="EMBL" id="RBWS01000009">
    <property type="protein sequence ID" value="RKO71092.1"/>
    <property type="molecule type" value="Genomic_DNA"/>
</dbReference>
<comment type="caution">
    <text evidence="2">The sequence shown here is derived from an EMBL/GenBank/DDBJ whole genome shotgun (WGS) entry which is preliminary data.</text>
</comment>
<organism evidence="2 3">
    <name type="scientific">Sphingobacterium puteale</name>
    <dbReference type="NCBI Taxonomy" id="2420510"/>
    <lineage>
        <taxon>Bacteria</taxon>
        <taxon>Pseudomonadati</taxon>
        <taxon>Bacteroidota</taxon>
        <taxon>Sphingobacteriia</taxon>
        <taxon>Sphingobacteriales</taxon>
        <taxon>Sphingobacteriaceae</taxon>
        <taxon>Sphingobacterium</taxon>
    </lineage>
</organism>
<keyword evidence="3" id="KW-1185">Reference proteome</keyword>